<accession>A0AAE0GKX8</accession>
<dbReference type="Proteomes" id="UP001190700">
    <property type="component" value="Unassembled WGS sequence"/>
</dbReference>
<gene>
    <name evidence="2" type="ORF">CYMTET_12162</name>
</gene>
<evidence type="ECO:0000256" key="1">
    <source>
        <dbReference type="SAM" id="SignalP"/>
    </source>
</evidence>
<sequence length="105" mass="11297">MADCRTAATVPALFVCLSMCLIGATTGAALCCGIATPSVVSAPDFWQTDTVAYDTVDFVIDNNFNMDSGVLDSDYFVISNLDFDIENNNNFNFCELCIVGHFQSG</sequence>
<evidence type="ECO:0000313" key="3">
    <source>
        <dbReference type="Proteomes" id="UP001190700"/>
    </source>
</evidence>
<proteinExistence type="predicted"/>
<feature type="signal peptide" evidence="1">
    <location>
        <begin position="1"/>
        <end position="27"/>
    </location>
</feature>
<comment type="caution">
    <text evidence="2">The sequence shown here is derived from an EMBL/GenBank/DDBJ whole genome shotgun (WGS) entry which is preliminary data.</text>
</comment>
<dbReference type="AlphaFoldDB" id="A0AAE0GKX8"/>
<organism evidence="2 3">
    <name type="scientific">Cymbomonas tetramitiformis</name>
    <dbReference type="NCBI Taxonomy" id="36881"/>
    <lineage>
        <taxon>Eukaryota</taxon>
        <taxon>Viridiplantae</taxon>
        <taxon>Chlorophyta</taxon>
        <taxon>Pyramimonadophyceae</taxon>
        <taxon>Pyramimonadales</taxon>
        <taxon>Pyramimonadaceae</taxon>
        <taxon>Cymbomonas</taxon>
    </lineage>
</organism>
<name>A0AAE0GKX8_9CHLO</name>
<keyword evidence="1" id="KW-0732">Signal</keyword>
<feature type="chain" id="PRO_5041976075" evidence="1">
    <location>
        <begin position="28"/>
        <end position="105"/>
    </location>
</feature>
<reference evidence="2 3" key="1">
    <citation type="journal article" date="2015" name="Genome Biol. Evol.">
        <title>Comparative Genomics of a Bacterivorous Green Alga Reveals Evolutionary Causalities and Consequences of Phago-Mixotrophic Mode of Nutrition.</title>
        <authorList>
            <person name="Burns J.A."/>
            <person name="Paasch A."/>
            <person name="Narechania A."/>
            <person name="Kim E."/>
        </authorList>
    </citation>
    <scope>NUCLEOTIDE SEQUENCE [LARGE SCALE GENOMIC DNA]</scope>
    <source>
        <strain evidence="2 3">PLY_AMNH</strain>
    </source>
</reference>
<dbReference type="EMBL" id="LGRX02004590">
    <property type="protein sequence ID" value="KAK3279971.1"/>
    <property type="molecule type" value="Genomic_DNA"/>
</dbReference>
<keyword evidence="3" id="KW-1185">Reference proteome</keyword>
<protein>
    <submittedName>
        <fullName evidence="2">Uncharacterized protein</fullName>
    </submittedName>
</protein>
<evidence type="ECO:0000313" key="2">
    <source>
        <dbReference type="EMBL" id="KAK3279971.1"/>
    </source>
</evidence>